<feature type="region of interest" description="Disordered" evidence="1">
    <location>
        <begin position="1"/>
        <end position="50"/>
    </location>
</feature>
<comment type="caution">
    <text evidence="2">The sequence shown here is derived from an EMBL/GenBank/DDBJ whole genome shotgun (WGS) entry which is preliminary data.</text>
</comment>
<reference evidence="2 3" key="1">
    <citation type="submission" date="2024-07" db="EMBL/GenBank/DDBJ databases">
        <title>Section-level genome sequencing and comparative genomics of Aspergillus sections Usti and Cavernicolus.</title>
        <authorList>
            <consortium name="Lawrence Berkeley National Laboratory"/>
            <person name="Nybo J.L."/>
            <person name="Vesth T.C."/>
            <person name="Theobald S."/>
            <person name="Frisvad J.C."/>
            <person name="Larsen T.O."/>
            <person name="Kjaerboelling I."/>
            <person name="Rothschild-Mancinelli K."/>
            <person name="Lyhne E.K."/>
            <person name="Kogle M.E."/>
            <person name="Barry K."/>
            <person name="Clum A."/>
            <person name="Na H."/>
            <person name="Ledsgaard L."/>
            <person name="Lin J."/>
            <person name="Lipzen A."/>
            <person name="Kuo A."/>
            <person name="Riley R."/>
            <person name="Mondo S."/>
            <person name="Labutti K."/>
            <person name="Haridas S."/>
            <person name="Pangalinan J."/>
            <person name="Salamov A.A."/>
            <person name="Simmons B.A."/>
            <person name="Magnuson J.K."/>
            <person name="Chen J."/>
            <person name="Drula E."/>
            <person name="Henrissat B."/>
            <person name="Wiebenga A."/>
            <person name="Lubbers R.J."/>
            <person name="Gomes A.C."/>
            <person name="Macurrencykelacurrency M.R."/>
            <person name="Stajich J."/>
            <person name="Grigoriev I.V."/>
            <person name="Mortensen U.H."/>
            <person name="De Vries R.P."/>
            <person name="Baker S.E."/>
            <person name="Andersen M.R."/>
        </authorList>
    </citation>
    <scope>NUCLEOTIDE SEQUENCE [LARGE SCALE GENOMIC DNA]</scope>
    <source>
        <strain evidence="2 3">CBS 449.75</strain>
    </source>
</reference>
<accession>A0ABR4LCE4</accession>
<feature type="compositionally biased region" description="Low complexity" evidence="1">
    <location>
        <begin position="155"/>
        <end position="169"/>
    </location>
</feature>
<dbReference type="GeneID" id="98145519"/>
<dbReference type="EMBL" id="JBFXLQ010000071">
    <property type="protein sequence ID" value="KAL2862195.1"/>
    <property type="molecule type" value="Genomic_DNA"/>
</dbReference>
<feature type="region of interest" description="Disordered" evidence="1">
    <location>
        <begin position="155"/>
        <end position="184"/>
    </location>
</feature>
<keyword evidence="3" id="KW-1185">Reference proteome</keyword>
<protein>
    <submittedName>
        <fullName evidence="2">Uncharacterized protein</fullName>
    </submittedName>
</protein>
<name>A0ABR4LCE4_9EURO</name>
<evidence type="ECO:0000313" key="2">
    <source>
        <dbReference type="EMBL" id="KAL2862195.1"/>
    </source>
</evidence>
<feature type="compositionally biased region" description="Gly residues" evidence="1">
    <location>
        <begin position="170"/>
        <end position="182"/>
    </location>
</feature>
<organism evidence="2 3">
    <name type="scientific">Aspergillus lucknowensis</name>
    <dbReference type="NCBI Taxonomy" id="176173"/>
    <lineage>
        <taxon>Eukaryota</taxon>
        <taxon>Fungi</taxon>
        <taxon>Dikarya</taxon>
        <taxon>Ascomycota</taxon>
        <taxon>Pezizomycotina</taxon>
        <taxon>Eurotiomycetes</taxon>
        <taxon>Eurotiomycetidae</taxon>
        <taxon>Eurotiales</taxon>
        <taxon>Aspergillaceae</taxon>
        <taxon>Aspergillus</taxon>
        <taxon>Aspergillus subgen. Nidulantes</taxon>
    </lineage>
</organism>
<evidence type="ECO:0000256" key="1">
    <source>
        <dbReference type="SAM" id="MobiDB-lite"/>
    </source>
</evidence>
<feature type="region of interest" description="Disordered" evidence="1">
    <location>
        <begin position="114"/>
        <end position="141"/>
    </location>
</feature>
<proteinExistence type="predicted"/>
<gene>
    <name evidence="2" type="ORF">BJX67DRAFT_366817</name>
</gene>
<dbReference type="Proteomes" id="UP001610432">
    <property type="component" value="Unassembled WGS sequence"/>
</dbReference>
<sequence>MSETPGPSSPSDPIPSSRGRSMTAPTPTSGSGSGSGSSDRSTSHAPAQGLASDAALSSLINMQSPPGRLYDDLAHNPDFGMSVSAGYDFLDQHMAGSGLDYPGMHAGFMDYDLPSEPDGGGMEGEREREMEREPAGSPSASCNCVSRLVEELGSLPSLSSSSSSTPNNGGIPGSSGGGGGGASFDAQLSQLRRAINVSADCLSCHCNTQDEMSISMSTMLQLRLSMLPRALLNDRVQ</sequence>
<dbReference type="RefSeq" id="XP_070881174.1">
    <property type="nucleotide sequence ID" value="XM_071030447.1"/>
</dbReference>
<evidence type="ECO:0000313" key="3">
    <source>
        <dbReference type="Proteomes" id="UP001610432"/>
    </source>
</evidence>
<feature type="compositionally biased region" description="Basic and acidic residues" evidence="1">
    <location>
        <begin position="123"/>
        <end position="134"/>
    </location>
</feature>